<organism evidence="1 2">
    <name type="scientific">Clostridium gasigenes</name>
    <dbReference type="NCBI Taxonomy" id="94869"/>
    <lineage>
        <taxon>Bacteria</taxon>
        <taxon>Bacillati</taxon>
        <taxon>Bacillota</taxon>
        <taxon>Clostridia</taxon>
        <taxon>Eubacteriales</taxon>
        <taxon>Clostridiaceae</taxon>
        <taxon>Clostridium</taxon>
    </lineage>
</organism>
<sequence>MINNNNNKFLDVYTTLIDNGVRFYYSDNDMYLGEVTSLEITEDNKLEMQIEFDERHIIEIEDFLHNHTKENINYYDWESVRLFDDLLKEA</sequence>
<dbReference type="EMBL" id="FNJM01000006">
    <property type="protein sequence ID" value="SDP48982.1"/>
    <property type="molecule type" value="Genomic_DNA"/>
</dbReference>
<dbReference type="AlphaFoldDB" id="A0A1H0T4I2"/>
<dbReference type="OrthoDB" id="1925836at2"/>
<keyword evidence="2" id="KW-1185">Reference proteome</keyword>
<evidence type="ECO:0000313" key="2">
    <source>
        <dbReference type="Proteomes" id="UP000198597"/>
    </source>
</evidence>
<accession>A0A1H0T4I2</accession>
<gene>
    <name evidence="1" type="ORF">SAMN04488529_10666</name>
</gene>
<dbReference type="GeneID" id="65309040"/>
<dbReference type="RefSeq" id="WP_089969731.1">
    <property type="nucleotide sequence ID" value="NZ_CP071376.1"/>
</dbReference>
<name>A0A1H0T4I2_9CLOT</name>
<protein>
    <submittedName>
        <fullName evidence="1">Uncharacterized protein</fullName>
    </submittedName>
</protein>
<reference evidence="1 2" key="1">
    <citation type="submission" date="2016-10" db="EMBL/GenBank/DDBJ databases">
        <authorList>
            <person name="de Groot N.N."/>
        </authorList>
    </citation>
    <scope>NUCLEOTIDE SEQUENCE [LARGE SCALE GENOMIC DNA]</scope>
    <source>
        <strain evidence="1 2">DSM 12272</strain>
    </source>
</reference>
<dbReference type="Proteomes" id="UP000198597">
    <property type="component" value="Unassembled WGS sequence"/>
</dbReference>
<evidence type="ECO:0000313" key="1">
    <source>
        <dbReference type="EMBL" id="SDP48982.1"/>
    </source>
</evidence>
<proteinExistence type="predicted"/>